<sequence>MSQLCLTWLPSLFPQYCTILAYSTSPSPCQRSRLSLRVVGEVTGHSRCRGSSFPLVPSILATSIGLYHSVTLLQFDSHIS</sequence>
<evidence type="ECO:0000313" key="1">
    <source>
        <dbReference type="EMBL" id="KAK0494533.1"/>
    </source>
</evidence>
<dbReference type="EMBL" id="JAUEPU010000020">
    <property type="protein sequence ID" value="KAK0494533.1"/>
    <property type="molecule type" value="Genomic_DNA"/>
</dbReference>
<organism evidence="1 2">
    <name type="scientific">Armillaria luteobubalina</name>
    <dbReference type="NCBI Taxonomy" id="153913"/>
    <lineage>
        <taxon>Eukaryota</taxon>
        <taxon>Fungi</taxon>
        <taxon>Dikarya</taxon>
        <taxon>Basidiomycota</taxon>
        <taxon>Agaricomycotina</taxon>
        <taxon>Agaricomycetes</taxon>
        <taxon>Agaricomycetidae</taxon>
        <taxon>Agaricales</taxon>
        <taxon>Marasmiineae</taxon>
        <taxon>Physalacriaceae</taxon>
        <taxon>Armillaria</taxon>
    </lineage>
</organism>
<proteinExistence type="predicted"/>
<keyword evidence="2" id="KW-1185">Reference proteome</keyword>
<reference evidence="1" key="1">
    <citation type="submission" date="2023-06" db="EMBL/GenBank/DDBJ databases">
        <authorList>
            <consortium name="Lawrence Berkeley National Laboratory"/>
            <person name="Ahrendt S."/>
            <person name="Sahu N."/>
            <person name="Indic B."/>
            <person name="Wong-Bajracharya J."/>
            <person name="Merenyi Z."/>
            <person name="Ke H.-M."/>
            <person name="Monk M."/>
            <person name="Kocsube S."/>
            <person name="Drula E."/>
            <person name="Lipzen A."/>
            <person name="Balint B."/>
            <person name="Henrissat B."/>
            <person name="Andreopoulos B."/>
            <person name="Martin F.M."/>
            <person name="Harder C.B."/>
            <person name="Rigling D."/>
            <person name="Ford K.L."/>
            <person name="Foster G.D."/>
            <person name="Pangilinan J."/>
            <person name="Papanicolaou A."/>
            <person name="Barry K."/>
            <person name="LaButti K."/>
            <person name="Viragh M."/>
            <person name="Koriabine M."/>
            <person name="Yan M."/>
            <person name="Riley R."/>
            <person name="Champramary S."/>
            <person name="Plett K.L."/>
            <person name="Tsai I.J."/>
            <person name="Slot J."/>
            <person name="Sipos G."/>
            <person name="Plett J."/>
            <person name="Nagy L.G."/>
            <person name="Grigoriev I.V."/>
        </authorList>
    </citation>
    <scope>NUCLEOTIDE SEQUENCE</scope>
    <source>
        <strain evidence="1">HWK02</strain>
    </source>
</reference>
<accession>A0AA39UMQ0</accession>
<evidence type="ECO:0000313" key="2">
    <source>
        <dbReference type="Proteomes" id="UP001175228"/>
    </source>
</evidence>
<dbReference type="Proteomes" id="UP001175228">
    <property type="component" value="Unassembled WGS sequence"/>
</dbReference>
<comment type="caution">
    <text evidence="1">The sequence shown here is derived from an EMBL/GenBank/DDBJ whole genome shotgun (WGS) entry which is preliminary data.</text>
</comment>
<dbReference type="AlphaFoldDB" id="A0AA39UMQ0"/>
<protein>
    <submittedName>
        <fullName evidence="1">Uncharacterized protein</fullName>
    </submittedName>
</protein>
<gene>
    <name evidence="1" type="ORF">EDD18DRAFT_1174825</name>
</gene>
<name>A0AA39UMQ0_9AGAR</name>